<accession>A0A1B7LWV3</accession>
<sequence length="430" mass="48075">MFISFRCVLLALAGFIPMILWPSWGTIFALLGVFVVVLGIDLWLTPSPRAVMIRRSDNTPVRLEEPVEVWVEITNHTARVMRGLVRDGWQPSAHDTQPEQRLHLDPNATQRFTTILTPNRRGTVRTRKLTIRTYGPLGLGGRQHTHHHEGEVTVVPPFRSRRHLPSRIQQLREIEGRSAVHRPGAGHEFDALREYVRGDDVRTIDWRASARSDGLIVRTYRPERDRRVVVVLDSSRASAARVGDETRFDAGIEAALFISALAHAGGDRVDLLTMDQSIRARSSSEEKGHLLHRMATALAKVFPRLLAADWTILPPEVSKITRQRALVVLVTPLDSAAIEEGLIPILPILTRHHVVLIAAVADPELEDMATQRTTSDEVYIAASAEAQKQRNRKMVQLLNRYGAEVIEAQPADLPLAVGDAYLRLKAAGRL</sequence>
<dbReference type="EMBL" id="LXEY01000022">
    <property type="protein sequence ID" value="OAV59510.1"/>
    <property type="molecule type" value="Genomic_DNA"/>
</dbReference>
<comment type="caution">
    <text evidence="3">The sequence shown here is derived from an EMBL/GenBank/DDBJ whole genome shotgun (WGS) entry which is preliminary data.</text>
</comment>
<evidence type="ECO:0000313" key="3">
    <source>
        <dbReference type="EMBL" id="OAV59510.1"/>
    </source>
</evidence>
<evidence type="ECO:0000256" key="1">
    <source>
        <dbReference type="SAM" id="Phobius"/>
    </source>
</evidence>
<protein>
    <recommendedName>
        <fullName evidence="2">DUF58 domain-containing protein</fullName>
    </recommendedName>
</protein>
<dbReference type="PANTHER" id="PTHR33608">
    <property type="entry name" value="BLL2464 PROTEIN"/>
    <property type="match status" value="1"/>
</dbReference>
<name>A0A1B7LWV3_9MICC</name>
<dbReference type="Proteomes" id="UP000078292">
    <property type="component" value="Unassembled WGS sequence"/>
</dbReference>
<reference evidence="3 4" key="1">
    <citation type="submission" date="2016-04" db="EMBL/GenBank/DDBJ databases">
        <title>First whole genome shotgun sequence of the bacterium Enteractinococcus sp. strain UASWS1574.</title>
        <authorList>
            <person name="Crovadore J."/>
            <person name="Chablais R."/>
            <person name="Lefort F."/>
        </authorList>
    </citation>
    <scope>NUCLEOTIDE SEQUENCE [LARGE SCALE GENOMIC DNA]</scope>
    <source>
        <strain evidence="3 4">UASWS1574</strain>
    </source>
</reference>
<organism evidence="3 4">
    <name type="scientific">Enteractinococcus helveticum</name>
    <dbReference type="NCBI Taxonomy" id="1837282"/>
    <lineage>
        <taxon>Bacteria</taxon>
        <taxon>Bacillati</taxon>
        <taxon>Actinomycetota</taxon>
        <taxon>Actinomycetes</taxon>
        <taxon>Micrococcales</taxon>
        <taxon>Micrococcaceae</taxon>
    </lineage>
</organism>
<dbReference type="STRING" id="1837282.A6F49_16880"/>
<dbReference type="RefSeq" id="WP_043058568.1">
    <property type="nucleotide sequence ID" value="NZ_LXEY01000022.1"/>
</dbReference>
<keyword evidence="1" id="KW-0812">Transmembrane</keyword>
<dbReference type="PANTHER" id="PTHR33608:SF3">
    <property type="entry name" value="SLR2013 PROTEIN"/>
    <property type="match status" value="1"/>
</dbReference>
<dbReference type="Pfam" id="PF01882">
    <property type="entry name" value="DUF58"/>
    <property type="match status" value="1"/>
</dbReference>
<feature type="domain" description="DUF58" evidence="2">
    <location>
        <begin position="192"/>
        <end position="364"/>
    </location>
</feature>
<proteinExistence type="predicted"/>
<dbReference type="OrthoDB" id="845740at2"/>
<gene>
    <name evidence="3" type="ORF">A6F49_16880</name>
</gene>
<evidence type="ECO:0000259" key="2">
    <source>
        <dbReference type="Pfam" id="PF01882"/>
    </source>
</evidence>
<keyword evidence="1" id="KW-1133">Transmembrane helix</keyword>
<keyword evidence="1" id="KW-0472">Membrane</keyword>
<feature type="transmembrane region" description="Helical" evidence="1">
    <location>
        <begin position="23"/>
        <end position="44"/>
    </location>
</feature>
<keyword evidence="4" id="KW-1185">Reference proteome</keyword>
<dbReference type="AlphaFoldDB" id="A0A1B7LWV3"/>
<evidence type="ECO:0000313" key="4">
    <source>
        <dbReference type="Proteomes" id="UP000078292"/>
    </source>
</evidence>
<dbReference type="InterPro" id="IPR002881">
    <property type="entry name" value="DUF58"/>
</dbReference>